<dbReference type="PROSITE" id="PS00870">
    <property type="entry name" value="CLPAB_1"/>
    <property type="match status" value="1"/>
</dbReference>
<evidence type="ECO:0000313" key="10">
    <source>
        <dbReference type="Proteomes" id="UP000741360"/>
    </source>
</evidence>
<evidence type="ECO:0000313" key="9">
    <source>
        <dbReference type="EMBL" id="MBI3015887.1"/>
    </source>
</evidence>
<keyword evidence="9" id="KW-0378">Hydrolase</keyword>
<dbReference type="PROSITE" id="PS50151">
    <property type="entry name" value="UVR"/>
    <property type="match status" value="1"/>
</dbReference>
<evidence type="ECO:0000256" key="5">
    <source>
        <dbReference type="ARBA" id="ARBA00023186"/>
    </source>
</evidence>
<keyword evidence="4 6" id="KW-0067">ATP-binding</keyword>
<gene>
    <name evidence="9" type="ORF">HYY65_12715</name>
</gene>
<evidence type="ECO:0000256" key="3">
    <source>
        <dbReference type="ARBA" id="ARBA00022741"/>
    </source>
</evidence>
<dbReference type="Gene3D" id="4.10.860.10">
    <property type="entry name" value="UVR domain"/>
    <property type="match status" value="1"/>
</dbReference>
<dbReference type="PANTHER" id="PTHR11638">
    <property type="entry name" value="ATP-DEPENDENT CLP PROTEASE"/>
    <property type="match status" value="1"/>
</dbReference>
<dbReference type="GO" id="GO:0034605">
    <property type="term" value="P:cellular response to heat"/>
    <property type="evidence" value="ECO:0007669"/>
    <property type="project" value="TreeGrafter"/>
</dbReference>
<evidence type="ECO:0000256" key="7">
    <source>
        <dbReference type="SAM" id="Coils"/>
    </source>
</evidence>
<dbReference type="Proteomes" id="UP000741360">
    <property type="component" value="Unassembled WGS sequence"/>
</dbReference>
<keyword evidence="5 6" id="KW-0143">Chaperone</keyword>
<dbReference type="Pfam" id="PF00004">
    <property type="entry name" value="AAA"/>
    <property type="match status" value="1"/>
</dbReference>
<feature type="coiled-coil region" evidence="7">
    <location>
        <begin position="478"/>
        <end position="505"/>
    </location>
</feature>
<dbReference type="PRINTS" id="PR00300">
    <property type="entry name" value="CLPPROTEASEA"/>
</dbReference>
<evidence type="ECO:0000256" key="6">
    <source>
        <dbReference type="RuleBase" id="RU004432"/>
    </source>
</evidence>
<dbReference type="Pfam" id="PF10431">
    <property type="entry name" value="ClpB_D2-small"/>
    <property type="match status" value="1"/>
</dbReference>
<evidence type="ECO:0000256" key="2">
    <source>
        <dbReference type="ARBA" id="ARBA00022737"/>
    </source>
</evidence>
<dbReference type="SMART" id="SM00382">
    <property type="entry name" value="AAA"/>
    <property type="match status" value="1"/>
</dbReference>
<dbReference type="Pfam" id="PF17871">
    <property type="entry name" value="AAA_lid_9"/>
    <property type="match status" value="1"/>
</dbReference>
<dbReference type="SMART" id="SM01086">
    <property type="entry name" value="ClpB_D2-small"/>
    <property type="match status" value="1"/>
</dbReference>
<dbReference type="PANTHER" id="PTHR11638:SF18">
    <property type="entry name" value="HEAT SHOCK PROTEIN 104"/>
    <property type="match status" value="1"/>
</dbReference>
<keyword evidence="3 6" id="KW-0547">Nucleotide-binding</keyword>
<feature type="non-terminal residue" evidence="9">
    <location>
        <position position="1"/>
    </location>
</feature>
<dbReference type="GO" id="GO:0016887">
    <property type="term" value="F:ATP hydrolysis activity"/>
    <property type="evidence" value="ECO:0007669"/>
    <property type="project" value="InterPro"/>
</dbReference>
<comment type="similarity">
    <text evidence="1 6">Belongs to the ClpA/ClpB family.</text>
</comment>
<dbReference type="FunFam" id="3.40.50.300:FF:000025">
    <property type="entry name" value="ATP-dependent Clp protease subunit"/>
    <property type="match status" value="1"/>
</dbReference>
<dbReference type="InterPro" id="IPR001943">
    <property type="entry name" value="UVR_dom"/>
</dbReference>
<protein>
    <submittedName>
        <fullName evidence="9">ATP-dependent Clp protease ATP-binding subunit</fullName>
    </submittedName>
</protein>
<dbReference type="InterPro" id="IPR050130">
    <property type="entry name" value="ClpA_ClpB"/>
</dbReference>
<dbReference type="InterPro" id="IPR028299">
    <property type="entry name" value="ClpA/B_CS2"/>
</dbReference>
<evidence type="ECO:0000256" key="1">
    <source>
        <dbReference type="ARBA" id="ARBA00008675"/>
    </source>
</evidence>
<dbReference type="EMBL" id="JACPSX010000243">
    <property type="protein sequence ID" value="MBI3015887.1"/>
    <property type="molecule type" value="Genomic_DNA"/>
</dbReference>
<evidence type="ECO:0000259" key="8">
    <source>
        <dbReference type="PROSITE" id="PS50151"/>
    </source>
</evidence>
<dbReference type="AlphaFoldDB" id="A0A932GS56"/>
<organism evidence="9 10">
    <name type="scientific">Tectimicrobiota bacterium</name>
    <dbReference type="NCBI Taxonomy" id="2528274"/>
    <lineage>
        <taxon>Bacteria</taxon>
        <taxon>Pseudomonadati</taxon>
        <taxon>Nitrospinota/Tectimicrobiota group</taxon>
        <taxon>Candidatus Tectimicrobiota</taxon>
    </lineage>
</organism>
<dbReference type="GO" id="GO:0006508">
    <property type="term" value="P:proteolysis"/>
    <property type="evidence" value="ECO:0007669"/>
    <property type="project" value="UniProtKB-KW"/>
</dbReference>
<proteinExistence type="inferred from homology"/>
<dbReference type="GO" id="GO:0008233">
    <property type="term" value="F:peptidase activity"/>
    <property type="evidence" value="ECO:0007669"/>
    <property type="project" value="UniProtKB-KW"/>
</dbReference>
<dbReference type="GO" id="GO:0005737">
    <property type="term" value="C:cytoplasm"/>
    <property type="evidence" value="ECO:0007669"/>
    <property type="project" value="TreeGrafter"/>
</dbReference>
<dbReference type="InterPro" id="IPR019489">
    <property type="entry name" value="Clp_ATPase_C"/>
</dbReference>
<dbReference type="FunFam" id="1.10.8.60:FF:000017">
    <property type="entry name" value="ATP-dependent chaperone ClpB"/>
    <property type="match status" value="1"/>
</dbReference>
<sequence length="566" mass="64242">DLGAMVAGTKYRGQFEARLKSIMKEISQAENIIIFIDELHTLVGAGAAEGSIDASNMLKPALSRGEFQCIGATTMSEYRKYIEKNGALERRFQPIIVAPPSVDETIQIIYGLKDKYEVHHKAKIAQRSIVAAAKLSDRYVSDRFLPDKAIDVLDEACSRVRLQRVTLPAEARELQRKIEEMVREKKTYIENQDFERAVELRDREEEMRRQFELVKLHWEESLGIDEPVVTEEDIAYVVSRMTGVPLAKIEEEEGTRLLNMDAELRKRIVGQDEAISVVSRAIQRSRAGMGNVRRPIGTFLFLGPTGVGKTELARCLAEFMFGDKAALIRLDMSEYMERFSASRLTGSPPGYVGYEEGGQLTEQVRRRPYSVILLDEIEKAHPDIFHILLQIMDDGRLTDNFGRVVNFKNTVVIMTSNLSARAIERSSSLGFQREGEVQSVDKIKGEIRAELKRTFNPEFLNRVDEVVYFHNLSQEHILQIVDIMLEDLKKQITELNIRVEVDEKAKAWLAEKGYDPAYGARPLRRMIQRHIEDPLSLGVLQGKFKNGGKARAVIDGDELKIVEVQG</sequence>
<dbReference type="InterPro" id="IPR003959">
    <property type="entry name" value="ATPase_AAA_core"/>
</dbReference>
<dbReference type="Gene3D" id="1.10.8.60">
    <property type="match status" value="2"/>
</dbReference>
<dbReference type="InterPro" id="IPR041546">
    <property type="entry name" value="ClpA/ClpB_AAA_lid"/>
</dbReference>
<name>A0A932GS56_UNCTE</name>
<keyword evidence="7" id="KW-0175">Coiled coil</keyword>
<comment type="caution">
    <text evidence="9">The sequence shown here is derived from an EMBL/GenBank/DDBJ whole genome shotgun (WGS) entry which is preliminary data.</text>
</comment>
<reference evidence="9" key="1">
    <citation type="submission" date="2020-07" db="EMBL/GenBank/DDBJ databases">
        <title>Huge and variable diversity of episymbiotic CPR bacteria and DPANN archaea in groundwater ecosystems.</title>
        <authorList>
            <person name="He C.Y."/>
            <person name="Keren R."/>
            <person name="Whittaker M."/>
            <person name="Farag I.F."/>
            <person name="Doudna J."/>
            <person name="Cate J.H.D."/>
            <person name="Banfield J.F."/>
        </authorList>
    </citation>
    <scope>NUCLEOTIDE SEQUENCE</scope>
    <source>
        <strain evidence="9">NC_groundwater_717_Ag_S-0.2um_59_8</strain>
    </source>
</reference>
<dbReference type="InterPro" id="IPR001270">
    <property type="entry name" value="ClpA/B"/>
</dbReference>
<keyword evidence="2" id="KW-0677">Repeat</keyword>
<feature type="domain" description="UVR" evidence="8">
    <location>
        <begin position="175"/>
        <end position="210"/>
    </location>
</feature>
<dbReference type="GO" id="GO:0005524">
    <property type="term" value="F:ATP binding"/>
    <property type="evidence" value="ECO:0007669"/>
    <property type="project" value="UniProtKB-KW"/>
</dbReference>
<dbReference type="PROSITE" id="PS00871">
    <property type="entry name" value="CLPAB_2"/>
    <property type="match status" value="1"/>
</dbReference>
<dbReference type="InterPro" id="IPR018368">
    <property type="entry name" value="ClpA/B_CS1"/>
</dbReference>
<dbReference type="Pfam" id="PF07724">
    <property type="entry name" value="AAA_2"/>
    <property type="match status" value="1"/>
</dbReference>
<dbReference type="InterPro" id="IPR003593">
    <property type="entry name" value="AAA+_ATPase"/>
</dbReference>
<dbReference type="SUPFAM" id="SSF52540">
    <property type="entry name" value="P-loop containing nucleoside triphosphate hydrolases"/>
    <property type="match status" value="2"/>
</dbReference>
<keyword evidence="9" id="KW-0645">Protease</keyword>
<dbReference type="CDD" id="cd19499">
    <property type="entry name" value="RecA-like_ClpB_Hsp104-like"/>
    <property type="match status" value="1"/>
</dbReference>
<accession>A0A932GS56</accession>
<dbReference type="Gene3D" id="3.40.50.300">
    <property type="entry name" value="P-loop containing nucleotide triphosphate hydrolases"/>
    <property type="match status" value="2"/>
</dbReference>
<evidence type="ECO:0000256" key="4">
    <source>
        <dbReference type="ARBA" id="ARBA00022840"/>
    </source>
</evidence>
<dbReference type="InterPro" id="IPR027417">
    <property type="entry name" value="P-loop_NTPase"/>
</dbReference>